<organism evidence="8 9">
    <name type="scientific">Nematostella vectensis</name>
    <name type="common">Starlet sea anemone</name>
    <dbReference type="NCBI Taxonomy" id="45351"/>
    <lineage>
        <taxon>Eukaryota</taxon>
        <taxon>Metazoa</taxon>
        <taxon>Cnidaria</taxon>
        <taxon>Anthozoa</taxon>
        <taxon>Hexacorallia</taxon>
        <taxon>Actiniaria</taxon>
        <taxon>Edwardsiidae</taxon>
        <taxon>Nematostella</taxon>
    </lineage>
</organism>
<keyword evidence="4 7" id="KW-1133">Transmembrane helix</keyword>
<evidence type="ECO:0000256" key="6">
    <source>
        <dbReference type="ARBA" id="ARBA00023228"/>
    </source>
</evidence>
<reference evidence="8 9" key="1">
    <citation type="journal article" date="2007" name="Science">
        <title>Sea anemone genome reveals ancestral eumetazoan gene repertoire and genomic organization.</title>
        <authorList>
            <person name="Putnam N.H."/>
            <person name="Srivastava M."/>
            <person name="Hellsten U."/>
            <person name="Dirks B."/>
            <person name="Chapman J."/>
            <person name="Salamov A."/>
            <person name="Terry A."/>
            <person name="Shapiro H."/>
            <person name="Lindquist E."/>
            <person name="Kapitonov V.V."/>
            <person name="Jurka J."/>
            <person name="Genikhovich G."/>
            <person name="Grigoriev I.V."/>
            <person name="Lucas S.M."/>
            <person name="Steele R.E."/>
            <person name="Finnerty J.R."/>
            <person name="Technau U."/>
            <person name="Martindale M.Q."/>
            <person name="Rokhsar D.S."/>
        </authorList>
    </citation>
    <scope>NUCLEOTIDE SEQUENCE [LARGE SCALE GENOMIC DNA]</scope>
    <source>
        <strain evidence="9">CH2 X CH6</strain>
    </source>
</reference>
<dbReference type="GO" id="GO:1904263">
    <property type="term" value="P:positive regulation of TORC1 signaling"/>
    <property type="evidence" value="ECO:0000318"/>
    <property type="project" value="GO_Central"/>
</dbReference>
<keyword evidence="6" id="KW-0458">Lysosome</keyword>
<dbReference type="GO" id="GO:0012505">
    <property type="term" value="C:endomembrane system"/>
    <property type="evidence" value="ECO:0007669"/>
    <property type="project" value="UniProtKB-SubCell"/>
</dbReference>
<evidence type="ECO:0000313" key="8">
    <source>
        <dbReference type="EMBL" id="EDO48625.1"/>
    </source>
</evidence>
<keyword evidence="5 7" id="KW-0472">Membrane</keyword>
<evidence type="ECO:0000256" key="2">
    <source>
        <dbReference type="ARBA" id="ARBA00004656"/>
    </source>
</evidence>
<dbReference type="FunCoup" id="A7RJ62">
    <property type="interactions" value="49"/>
</dbReference>
<proteinExistence type="predicted"/>
<evidence type="ECO:0008006" key="10">
    <source>
        <dbReference type="Google" id="ProtNLM"/>
    </source>
</evidence>
<dbReference type="InParanoid" id="A7RJ62"/>
<feature type="transmembrane region" description="Helical" evidence="7">
    <location>
        <begin position="215"/>
        <end position="234"/>
    </location>
</feature>
<dbReference type="PANTHER" id="PTHR15146:SF3">
    <property type="entry name" value="THH1_TOM1_TOM3 DOMAIN-CONTAINING PROTEIN"/>
    <property type="match status" value="1"/>
</dbReference>
<evidence type="ECO:0000256" key="5">
    <source>
        <dbReference type="ARBA" id="ARBA00023136"/>
    </source>
</evidence>
<dbReference type="EMBL" id="DS469513">
    <property type="protein sequence ID" value="EDO48625.1"/>
    <property type="molecule type" value="Genomic_DNA"/>
</dbReference>
<name>A7RJ62_NEMVE</name>
<protein>
    <recommendedName>
        <fullName evidence="10">Integral membrane protein GPR137B</fullName>
    </recommendedName>
</protein>
<dbReference type="CDD" id="cd21464">
    <property type="entry name" value="7tm_GPR137"/>
    <property type="match status" value="1"/>
</dbReference>
<sequence length="344" mass="39424">MPRGTDITRIKASTVMPAVSFEVHLGLTICFISIYTLLFFFILVQLCLILHYKHRRLSYQSLYLFVCLLWAAIRTTLFAFYFNDCDTANSLTAFPSWFLYALPIYLQFLMLCLLTLFMVKVRFHFRFLFELFIAEYWKSPYIVFCSINVVFLAVNITSSLLCPDQDRIEALVITRVIINQTLFVLVGMVLCFAVRKITKIRTSNLFLEGQGSTGCQATAICIIVVLLYISRAVYNIVAVTVPHDVSSFGYGWINVSDQGEINSSGHVSQHLTNLSYISYGVVLVLWEVLPTSIVVWFFRVRKPQTVNFGPSGIASNSFDKKSFFNNPNRYNSEEDLNTTIHNRR</sequence>
<feature type="transmembrane region" description="Helical" evidence="7">
    <location>
        <begin position="97"/>
        <end position="119"/>
    </location>
</feature>
<evidence type="ECO:0000256" key="1">
    <source>
        <dbReference type="ARBA" id="ARBA00004127"/>
    </source>
</evidence>
<dbReference type="PhylomeDB" id="A7RJ62"/>
<feature type="transmembrane region" description="Helical" evidence="7">
    <location>
        <begin position="25"/>
        <end position="50"/>
    </location>
</feature>
<evidence type="ECO:0000256" key="7">
    <source>
        <dbReference type="SAM" id="Phobius"/>
    </source>
</evidence>
<dbReference type="AlphaFoldDB" id="A7RJ62"/>
<dbReference type="STRING" id="45351.A7RJ62"/>
<feature type="transmembrane region" description="Helical" evidence="7">
    <location>
        <begin position="62"/>
        <end position="82"/>
    </location>
</feature>
<feature type="transmembrane region" description="Helical" evidence="7">
    <location>
        <begin position="140"/>
        <end position="161"/>
    </location>
</feature>
<dbReference type="PANTHER" id="PTHR15146">
    <property type="entry name" value="INTEGRAL MEMBRANE PROTEIN GPR137"/>
    <property type="match status" value="1"/>
</dbReference>
<keyword evidence="3 7" id="KW-0812">Transmembrane</keyword>
<dbReference type="InterPro" id="IPR029723">
    <property type="entry name" value="GPR137"/>
</dbReference>
<feature type="transmembrane region" description="Helical" evidence="7">
    <location>
        <begin position="173"/>
        <end position="194"/>
    </location>
</feature>
<dbReference type="eggNOG" id="ENOG502QQ83">
    <property type="taxonomic scope" value="Eukaryota"/>
</dbReference>
<evidence type="ECO:0000256" key="4">
    <source>
        <dbReference type="ARBA" id="ARBA00022989"/>
    </source>
</evidence>
<feature type="transmembrane region" description="Helical" evidence="7">
    <location>
        <begin position="276"/>
        <end position="298"/>
    </location>
</feature>
<dbReference type="HOGENOM" id="CLU_050057_0_0_1"/>
<comment type="subcellular location">
    <subcellularLocation>
        <location evidence="1">Endomembrane system</location>
        <topology evidence="1">Multi-pass membrane protein</topology>
    </subcellularLocation>
    <subcellularLocation>
        <location evidence="2">Lysosome membrane</location>
    </subcellularLocation>
</comment>
<accession>A7RJ62</accession>
<keyword evidence="9" id="KW-1185">Reference proteome</keyword>
<dbReference type="GO" id="GO:0005765">
    <property type="term" value="C:lysosomal membrane"/>
    <property type="evidence" value="ECO:0000318"/>
    <property type="project" value="GO_Central"/>
</dbReference>
<gene>
    <name evidence="8" type="ORF">NEMVEDRAFT_v1g159381</name>
</gene>
<evidence type="ECO:0000256" key="3">
    <source>
        <dbReference type="ARBA" id="ARBA00022692"/>
    </source>
</evidence>
<dbReference type="Proteomes" id="UP000001593">
    <property type="component" value="Unassembled WGS sequence"/>
</dbReference>
<evidence type="ECO:0000313" key="9">
    <source>
        <dbReference type="Proteomes" id="UP000001593"/>
    </source>
</evidence>
<dbReference type="OMA" id="CCMCKLS"/>